<evidence type="ECO:0000256" key="1">
    <source>
        <dbReference type="ARBA" id="ARBA00022679"/>
    </source>
</evidence>
<feature type="transmembrane region" description="Helical" evidence="4">
    <location>
        <begin position="181"/>
        <end position="199"/>
    </location>
</feature>
<reference evidence="7" key="1">
    <citation type="submission" date="2016-09" db="EMBL/GenBank/DDBJ databases">
        <authorList>
            <person name="Gulvik C.A."/>
        </authorList>
    </citation>
    <scope>NUCLEOTIDE SEQUENCE [LARGE SCALE GENOMIC DNA]</scope>
    <source>
        <strain evidence="7">LMG 8895</strain>
    </source>
</reference>
<feature type="transmembrane region" description="Helical" evidence="4">
    <location>
        <begin position="31"/>
        <end position="53"/>
    </location>
</feature>
<accession>A0A1E5H0F2</accession>
<feature type="transmembrane region" description="Helical" evidence="4">
    <location>
        <begin position="82"/>
        <end position="103"/>
    </location>
</feature>
<evidence type="ECO:0000256" key="4">
    <source>
        <dbReference type="SAM" id="Phobius"/>
    </source>
</evidence>
<keyword evidence="1" id="KW-0808">Transferase</keyword>
<keyword evidence="7" id="KW-1185">Reference proteome</keyword>
<dbReference type="PANTHER" id="PTHR24421">
    <property type="entry name" value="NITRATE/NITRITE SENSOR PROTEIN NARX-RELATED"/>
    <property type="match status" value="1"/>
</dbReference>
<dbReference type="Gene3D" id="3.30.565.10">
    <property type="entry name" value="Histidine kinase-like ATPase, C-terminal domain"/>
    <property type="match status" value="1"/>
</dbReference>
<dbReference type="PROSITE" id="PS50109">
    <property type="entry name" value="HIS_KIN"/>
    <property type="match status" value="1"/>
</dbReference>
<organism evidence="6 7">
    <name type="scientific">Enterococcus termitis</name>
    <dbReference type="NCBI Taxonomy" id="332950"/>
    <lineage>
        <taxon>Bacteria</taxon>
        <taxon>Bacillati</taxon>
        <taxon>Bacillota</taxon>
        <taxon>Bacilli</taxon>
        <taxon>Lactobacillales</taxon>
        <taxon>Enterococcaceae</taxon>
        <taxon>Enterococcus</taxon>
    </lineage>
</organism>
<dbReference type="GO" id="GO:0000160">
    <property type="term" value="P:phosphorelay signal transduction system"/>
    <property type="evidence" value="ECO:0007669"/>
    <property type="project" value="UniProtKB-KW"/>
</dbReference>
<dbReference type="GO" id="GO:0016301">
    <property type="term" value="F:kinase activity"/>
    <property type="evidence" value="ECO:0007669"/>
    <property type="project" value="UniProtKB-KW"/>
</dbReference>
<feature type="transmembrane region" description="Helical" evidence="4">
    <location>
        <begin position="60"/>
        <end position="76"/>
    </location>
</feature>
<evidence type="ECO:0000256" key="3">
    <source>
        <dbReference type="ARBA" id="ARBA00023012"/>
    </source>
</evidence>
<keyword evidence="3" id="KW-0902">Two-component regulatory system</keyword>
<feature type="transmembrane region" description="Helical" evidence="4">
    <location>
        <begin position="235"/>
        <end position="257"/>
    </location>
</feature>
<dbReference type="InterPro" id="IPR005467">
    <property type="entry name" value="His_kinase_dom"/>
</dbReference>
<dbReference type="PANTHER" id="PTHR24421:SF60">
    <property type="entry name" value="SENSOR HISTIDINE KINASE COMP"/>
    <property type="match status" value="1"/>
</dbReference>
<feature type="transmembrane region" description="Helical" evidence="4">
    <location>
        <begin position="205"/>
        <end position="223"/>
    </location>
</feature>
<dbReference type="OrthoDB" id="9768405at2"/>
<protein>
    <submittedName>
        <fullName evidence="6">ATPase</fullName>
    </submittedName>
</protein>
<dbReference type="Proteomes" id="UP000095094">
    <property type="component" value="Unassembled WGS sequence"/>
</dbReference>
<keyword evidence="4" id="KW-0472">Membrane</keyword>
<keyword evidence="4" id="KW-1133">Transmembrane helix</keyword>
<gene>
    <name evidence="6" type="ORF">BCR25_16615</name>
</gene>
<dbReference type="InterPro" id="IPR003594">
    <property type="entry name" value="HATPase_dom"/>
</dbReference>
<dbReference type="InterPro" id="IPR050482">
    <property type="entry name" value="Sensor_HK_TwoCompSys"/>
</dbReference>
<dbReference type="AlphaFoldDB" id="A0A1E5H0F2"/>
<dbReference type="RefSeq" id="WP_069662663.1">
    <property type="nucleotide sequence ID" value="NZ_JBHUJJ010000001.1"/>
</dbReference>
<sequence>MKQKLIYLIFSFLLLLSSLFAMHHYRSYNNEHAPIIVPIIIFLSIFCMIIMHVSKDENNARLFTGIISLILIYLLLDLFPFAYLDVISFVIISFLSYFIYKFFVTFNSIPNSPILKLIASGLFSYSLITVALLLINFEQFYPLILIEILLSILGCTILYWKEKDRLSTSTRKEQTFMTKSLIIALSPFILSYSLLNNIMPSFLKFYSLFFILLIPVTVGIILIKRNAIRLNKSIIIANLATHLFCVILFFILCNYFFHVSIFVLYFIIVSYFIILYIFHLKNEYLNNLEIMKVKQAKKDYQKEKMELTQTITKEKTLSSISSLISKLLIQNYGIKSYLVVWKDKYNPYIISSRGDFLGITLTSKIIEEIKVDSREFQYQHNQFDKFAFYKRNQVIGWLVVSKEHFSRLTVDEYESINELVSVIGEIILENEKMYDIKQEARKIESLSYDEYVNYEYLNRVQNFHKDFSFFIHDNVLQNILALKNLTESLQTEQIEIKNLILETFENLNKVFRDKIFELYPSTIEKVPLSQSIRTLCDKLNYEQDSVFIRLYCPNETCLKKEERFHVYRIIQELIVNALKHSQATEIIVALIQNETYFQSSIEDNGVGFDYSKIKLREFENKHFGILSINQEVNSLNGKMKIVPVEPSGTKFIITLPIAKENNNESILTR</sequence>
<dbReference type="EMBL" id="MIJY01000006">
    <property type="protein sequence ID" value="OEG18444.1"/>
    <property type="molecule type" value="Genomic_DNA"/>
</dbReference>
<evidence type="ECO:0000259" key="5">
    <source>
        <dbReference type="PROSITE" id="PS50109"/>
    </source>
</evidence>
<comment type="caution">
    <text evidence="6">The sequence shown here is derived from an EMBL/GenBank/DDBJ whole genome shotgun (WGS) entry which is preliminary data.</text>
</comment>
<proteinExistence type="predicted"/>
<evidence type="ECO:0000256" key="2">
    <source>
        <dbReference type="ARBA" id="ARBA00022777"/>
    </source>
</evidence>
<feature type="transmembrane region" description="Helical" evidence="4">
    <location>
        <begin position="263"/>
        <end position="280"/>
    </location>
</feature>
<dbReference type="SMART" id="SM00387">
    <property type="entry name" value="HATPase_c"/>
    <property type="match status" value="1"/>
</dbReference>
<dbReference type="Pfam" id="PF02518">
    <property type="entry name" value="HATPase_c"/>
    <property type="match status" value="1"/>
</dbReference>
<evidence type="ECO:0000313" key="7">
    <source>
        <dbReference type="Proteomes" id="UP000095094"/>
    </source>
</evidence>
<feature type="transmembrane region" description="Helical" evidence="4">
    <location>
        <begin position="115"/>
        <end position="135"/>
    </location>
</feature>
<name>A0A1E5H0F2_9ENTE</name>
<dbReference type="CDD" id="cd16917">
    <property type="entry name" value="HATPase_UhpB-NarQ-NarX-like"/>
    <property type="match status" value="1"/>
</dbReference>
<keyword evidence="2" id="KW-0418">Kinase</keyword>
<evidence type="ECO:0000313" key="6">
    <source>
        <dbReference type="EMBL" id="OEG18444.1"/>
    </source>
</evidence>
<keyword evidence="4" id="KW-0812">Transmembrane</keyword>
<dbReference type="SUPFAM" id="SSF55874">
    <property type="entry name" value="ATPase domain of HSP90 chaperone/DNA topoisomerase II/histidine kinase"/>
    <property type="match status" value="1"/>
</dbReference>
<dbReference type="InterPro" id="IPR036890">
    <property type="entry name" value="HATPase_C_sf"/>
</dbReference>
<feature type="transmembrane region" description="Helical" evidence="4">
    <location>
        <begin position="141"/>
        <end position="160"/>
    </location>
</feature>
<feature type="domain" description="Histidine kinase" evidence="5">
    <location>
        <begin position="470"/>
        <end position="659"/>
    </location>
</feature>